<dbReference type="InterPro" id="IPR010982">
    <property type="entry name" value="Lambda_DNA-bd_dom_sf"/>
</dbReference>
<sequence>MGAKKTVSEKELNIQIGERLREIRENLGYTRDEFADILCVAEGHYKRYETGATELPMYKVKILHNKLNIDPTYLIIGEMEDSFDLDVFMANSTREQRDQLFKRIFEYMERLLVKI</sequence>
<organism evidence="2 3">
    <name type="scientific">Kineothrix alysoides</name>
    <dbReference type="NCBI Taxonomy" id="1469948"/>
    <lineage>
        <taxon>Bacteria</taxon>
        <taxon>Bacillati</taxon>
        <taxon>Bacillota</taxon>
        <taxon>Clostridia</taxon>
        <taxon>Lachnospirales</taxon>
        <taxon>Lachnospiraceae</taxon>
        <taxon>Kineothrix</taxon>
    </lineage>
</organism>
<keyword evidence="3" id="KW-1185">Reference proteome</keyword>
<accession>A0A4R1QNR2</accession>
<dbReference type="EMBL" id="SLUO01000015">
    <property type="protein sequence ID" value="TCL55386.1"/>
    <property type="molecule type" value="Genomic_DNA"/>
</dbReference>
<protein>
    <submittedName>
        <fullName evidence="2">Transcriptional regulator with XRE-family HTH domain</fullName>
    </submittedName>
</protein>
<dbReference type="STRING" id="1469948.GCA_000732725_04114"/>
<dbReference type="InterPro" id="IPR001387">
    <property type="entry name" value="Cro/C1-type_HTH"/>
</dbReference>
<dbReference type="PROSITE" id="PS50943">
    <property type="entry name" value="HTH_CROC1"/>
    <property type="match status" value="1"/>
</dbReference>
<comment type="caution">
    <text evidence="2">The sequence shown here is derived from an EMBL/GenBank/DDBJ whole genome shotgun (WGS) entry which is preliminary data.</text>
</comment>
<dbReference type="Pfam" id="PF01381">
    <property type="entry name" value="HTH_3"/>
    <property type="match status" value="1"/>
</dbReference>
<dbReference type="RefSeq" id="WP_031392732.1">
    <property type="nucleotide sequence ID" value="NZ_JPNB01000003.1"/>
</dbReference>
<gene>
    <name evidence="2" type="ORF">EDD76_11518</name>
</gene>
<dbReference type="CDD" id="cd00093">
    <property type="entry name" value="HTH_XRE"/>
    <property type="match status" value="1"/>
</dbReference>
<evidence type="ECO:0000313" key="3">
    <source>
        <dbReference type="Proteomes" id="UP000295718"/>
    </source>
</evidence>
<dbReference type="Gene3D" id="1.10.260.40">
    <property type="entry name" value="lambda repressor-like DNA-binding domains"/>
    <property type="match status" value="1"/>
</dbReference>
<dbReference type="Proteomes" id="UP000295718">
    <property type="component" value="Unassembled WGS sequence"/>
</dbReference>
<reference evidence="2 3" key="1">
    <citation type="submission" date="2019-03" db="EMBL/GenBank/DDBJ databases">
        <title>Genomic Encyclopedia of Type Strains, Phase IV (KMG-IV): sequencing the most valuable type-strain genomes for metagenomic binning, comparative biology and taxonomic classification.</title>
        <authorList>
            <person name="Goeker M."/>
        </authorList>
    </citation>
    <scope>NUCLEOTIDE SEQUENCE [LARGE SCALE GENOMIC DNA]</scope>
    <source>
        <strain evidence="2 3">DSM 100556</strain>
    </source>
</reference>
<dbReference type="SMART" id="SM00530">
    <property type="entry name" value="HTH_XRE"/>
    <property type="match status" value="1"/>
</dbReference>
<dbReference type="AlphaFoldDB" id="A0A4R1QNR2"/>
<dbReference type="GO" id="GO:0003677">
    <property type="term" value="F:DNA binding"/>
    <property type="evidence" value="ECO:0007669"/>
    <property type="project" value="InterPro"/>
</dbReference>
<evidence type="ECO:0000259" key="1">
    <source>
        <dbReference type="PROSITE" id="PS50943"/>
    </source>
</evidence>
<name>A0A4R1QNR2_9FIRM</name>
<dbReference type="SUPFAM" id="SSF47413">
    <property type="entry name" value="lambda repressor-like DNA-binding domains"/>
    <property type="match status" value="1"/>
</dbReference>
<feature type="domain" description="HTH cro/C1-type" evidence="1">
    <location>
        <begin position="20"/>
        <end position="74"/>
    </location>
</feature>
<proteinExistence type="predicted"/>
<evidence type="ECO:0000313" key="2">
    <source>
        <dbReference type="EMBL" id="TCL55386.1"/>
    </source>
</evidence>